<gene>
    <name evidence="4" type="ORF">SAMN04489712_101490</name>
</gene>
<organism evidence="4 5">
    <name type="scientific">Thermomonospora echinospora</name>
    <dbReference type="NCBI Taxonomy" id="1992"/>
    <lineage>
        <taxon>Bacteria</taxon>
        <taxon>Bacillati</taxon>
        <taxon>Actinomycetota</taxon>
        <taxon>Actinomycetes</taxon>
        <taxon>Streptosporangiales</taxon>
        <taxon>Thermomonosporaceae</taxon>
        <taxon>Thermomonospora</taxon>
    </lineage>
</organism>
<evidence type="ECO:0000259" key="3">
    <source>
        <dbReference type="Pfam" id="PF13581"/>
    </source>
</evidence>
<evidence type="ECO:0000256" key="1">
    <source>
        <dbReference type="ARBA" id="ARBA00022527"/>
    </source>
</evidence>
<dbReference type="PANTHER" id="PTHR35526:SF3">
    <property type="entry name" value="ANTI-SIGMA-F FACTOR RSBW"/>
    <property type="match status" value="1"/>
</dbReference>
<dbReference type="SUPFAM" id="SSF55874">
    <property type="entry name" value="ATPase domain of HSP90 chaperone/DNA topoisomerase II/histidine kinase"/>
    <property type="match status" value="1"/>
</dbReference>
<dbReference type="InterPro" id="IPR003594">
    <property type="entry name" value="HATPase_dom"/>
</dbReference>
<feature type="domain" description="Histidine kinase/HSP90-like ATPase" evidence="3">
    <location>
        <begin position="35"/>
        <end position="149"/>
    </location>
</feature>
<dbReference type="PANTHER" id="PTHR35526">
    <property type="entry name" value="ANTI-SIGMA-F FACTOR RSBW-RELATED"/>
    <property type="match status" value="1"/>
</dbReference>
<evidence type="ECO:0000313" key="5">
    <source>
        <dbReference type="Proteomes" id="UP000236723"/>
    </source>
</evidence>
<keyword evidence="4" id="KW-0808">Transferase</keyword>
<keyword evidence="5" id="KW-1185">Reference proteome</keyword>
<dbReference type="EMBL" id="FNVO01000001">
    <property type="protein sequence ID" value="SEF58000.1"/>
    <property type="molecule type" value="Genomic_DNA"/>
</dbReference>
<dbReference type="InterPro" id="IPR050267">
    <property type="entry name" value="Anti-sigma-factor_SerPK"/>
</dbReference>
<feature type="region of interest" description="Disordered" evidence="2">
    <location>
        <begin position="103"/>
        <end position="123"/>
    </location>
</feature>
<dbReference type="Gene3D" id="3.30.565.10">
    <property type="entry name" value="Histidine kinase-like ATPase, C-terminal domain"/>
    <property type="match status" value="1"/>
</dbReference>
<evidence type="ECO:0000313" key="4">
    <source>
        <dbReference type="EMBL" id="SEF58000.1"/>
    </source>
</evidence>
<keyword evidence="1" id="KW-0723">Serine/threonine-protein kinase</keyword>
<reference evidence="5" key="1">
    <citation type="submission" date="2016-10" db="EMBL/GenBank/DDBJ databases">
        <authorList>
            <person name="Varghese N."/>
            <person name="Submissions S."/>
        </authorList>
    </citation>
    <scope>NUCLEOTIDE SEQUENCE [LARGE SCALE GENOMIC DNA]</scope>
    <source>
        <strain evidence="5">DSM 43163</strain>
    </source>
</reference>
<keyword evidence="4" id="KW-0418">Kinase</keyword>
<dbReference type="AlphaFoldDB" id="A0A1H5T5B4"/>
<proteinExistence type="predicted"/>
<dbReference type="Proteomes" id="UP000236723">
    <property type="component" value="Unassembled WGS sequence"/>
</dbReference>
<dbReference type="GO" id="GO:0004674">
    <property type="term" value="F:protein serine/threonine kinase activity"/>
    <property type="evidence" value="ECO:0007669"/>
    <property type="project" value="UniProtKB-KW"/>
</dbReference>
<protein>
    <submittedName>
        <fullName evidence="4">Anti-sigma regulatory factor (Ser/Thr protein kinase)</fullName>
    </submittedName>
</protein>
<dbReference type="Pfam" id="PF13581">
    <property type="entry name" value="HATPase_c_2"/>
    <property type="match status" value="1"/>
</dbReference>
<feature type="compositionally biased region" description="Basic and acidic residues" evidence="2">
    <location>
        <begin position="111"/>
        <end position="123"/>
    </location>
</feature>
<dbReference type="CDD" id="cd16936">
    <property type="entry name" value="HATPase_RsbW-like"/>
    <property type="match status" value="1"/>
</dbReference>
<name>A0A1H5T5B4_9ACTN</name>
<sequence>MVPTAPYDTRLREVHMMTTLHAAPAQASLYWRRTFPGDTRQAGAARRFVSCLLDGRPCLDEVVLAVDELVVNALRHTKSGQHGGSFTVEVHAAAGTVTVAVTDQGGPAEPAARDAADTDESGRGLRTVSLTAASWGWHGNEGGRTVTAVFTGERSA</sequence>
<accession>A0A1H5T5B4</accession>
<dbReference type="InterPro" id="IPR036890">
    <property type="entry name" value="HATPase_C_sf"/>
</dbReference>
<evidence type="ECO:0000256" key="2">
    <source>
        <dbReference type="SAM" id="MobiDB-lite"/>
    </source>
</evidence>